<keyword evidence="11" id="KW-0255">Endonuclease</keyword>
<keyword evidence="5" id="KW-0227">DNA damage</keyword>
<evidence type="ECO:0000256" key="8">
    <source>
        <dbReference type="ARBA" id="ARBA00023204"/>
    </source>
</evidence>
<accession>A0A1R3T1T1</accession>
<keyword evidence="12" id="KW-1185">Reference proteome</keyword>
<dbReference type="CDD" id="cd09084">
    <property type="entry name" value="EEP-2"/>
    <property type="match status" value="1"/>
</dbReference>
<dbReference type="PANTHER" id="PTHR15822">
    <property type="entry name" value="TRAF AND TNF RECEPTOR-ASSOCIATED PROTEIN"/>
    <property type="match status" value="1"/>
</dbReference>
<keyword evidence="11" id="KW-0269">Exonuclease</keyword>
<evidence type="ECO:0000256" key="2">
    <source>
        <dbReference type="ARBA" id="ARBA00001946"/>
    </source>
</evidence>
<keyword evidence="9" id="KW-0812">Transmembrane</keyword>
<evidence type="ECO:0000313" key="12">
    <source>
        <dbReference type="Proteomes" id="UP000187464"/>
    </source>
</evidence>
<dbReference type="STRING" id="1642647.PSM36_0303"/>
<protein>
    <submittedName>
        <fullName evidence="11">Endonuclease/Exonuclease/phosphatase family</fullName>
    </submittedName>
</protein>
<keyword evidence="7" id="KW-0460">Magnesium</keyword>
<feature type="domain" description="Endonuclease/exonuclease/phosphatase" evidence="10">
    <location>
        <begin position="111"/>
        <end position="363"/>
    </location>
</feature>
<feature type="transmembrane region" description="Helical" evidence="9">
    <location>
        <begin position="16"/>
        <end position="39"/>
    </location>
</feature>
<feature type="transmembrane region" description="Helical" evidence="9">
    <location>
        <begin position="45"/>
        <end position="70"/>
    </location>
</feature>
<name>A0A1R3T1T1_9BACT</name>
<evidence type="ECO:0000256" key="1">
    <source>
        <dbReference type="ARBA" id="ARBA00001936"/>
    </source>
</evidence>
<dbReference type="Proteomes" id="UP000187464">
    <property type="component" value="Chromosome I"/>
</dbReference>
<evidence type="ECO:0000256" key="3">
    <source>
        <dbReference type="ARBA" id="ARBA00022722"/>
    </source>
</evidence>
<evidence type="ECO:0000256" key="7">
    <source>
        <dbReference type="ARBA" id="ARBA00022842"/>
    </source>
</evidence>
<evidence type="ECO:0000313" key="11">
    <source>
        <dbReference type="EMBL" id="SCD19138.1"/>
    </source>
</evidence>
<dbReference type="RefSeq" id="WP_076928483.1">
    <property type="nucleotide sequence ID" value="NZ_DAMBAO010000005.1"/>
</dbReference>
<dbReference type="AlphaFoldDB" id="A0A1R3T1T1"/>
<dbReference type="EMBL" id="LT605205">
    <property type="protein sequence ID" value="SCD19138.1"/>
    <property type="molecule type" value="Genomic_DNA"/>
</dbReference>
<comment type="cofactor">
    <cofactor evidence="2">
        <name>Mg(2+)</name>
        <dbReference type="ChEBI" id="CHEBI:18420"/>
    </cofactor>
</comment>
<evidence type="ECO:0000256" key="9">
    <source>
        <dbReference type="SAM" id="Phobius"/>
    </source>
</evidence>
<dbReference type="Pfam" id="PF03372">
    <property type="entry name" value="Exo_endo_phos"/>
    <property type="match status" value="1"/>
</dbReference>
<keyword evidence="3" id="KW-0540">Nuclease</keyword>
<sequence>MRVRNKKTGFRDMIKWAIFATNVAAIILLFCSFLSWWVSPLKTNLFSYIGLGFGFILLANIGYLVFWIVFSKWKLALISLFAILFCYKPVTTFFPIHFISKMEPEGSIKVLTYNVQGFPHERNKDASKHPILDYIADTDADIVCLQEYLVSKTGQSIFSQRDVNKILDRYPYRSITGLESSGKYHIFGLACFSKYPIENTHEVVFESSYNGAAVYTINIDGERYTVANIHLESNNIKPEDKKLYNDFLQNADSVRLEQVTSNIRTRLGTAYRIRARQVEKVKQYIDRQDTRGTIICGDFNDTPISYAYHRMKKGLRDAYVSTAFGPGITYHEDLFLFRIDHIMHSDNIKAYRARRDKIKYSDHYPLRTYLKLE</sequence>
<evidence type="ECO:0000256" key="6">
    <source>
        <dbReference type="ARBA" id="ARBA00022801"/>
    </source>
</evidence>
<keyword evidence="9" id="KW-1133">Transmembrane helix</keyword>
<dbReference type="InterPro" id="IPR036691">
    <property type="entry name" value="Endo/exonu/phosph_ase_sf"/>
</dbReference>
<dbReference type="GO" id="GO:0004519">
    <property type="term" value="F:endonuclease activity"/>
    <property type="evidence" value="ECO:0007669"/>
    <property type="project" value="UniProtKB-KW"/>
</dbReference>
<dbReference type="KEGG" id="psac:PSM36_0303"/>
<dbReference type="Gene3D" id="3.60.10.10">
    <property type="entry name" value="Endonuclease/exonuclease/phosphatase"/>
    <property type="match status" value="1"/>
</dbReference>
<comment type="cofactor">
    <cofactor evidence="1">
        <name>Mn(2+)</name>
        <dbReference type="ChEBI" id="CHEBI:29035"/>
    </cofactor>
</comment>
<evidence type="ECO:0000259" key="10">
    <source>
        <dbReference type="Pfam" id="PF03372"/>
    </source>
</evidence>
<reference evidence="11 12" key="1">
    <citation type="submission" date="2016-08" db="EMBL/GenBank/DDBJ databases">
        <authorList>
            <person name="Seilhamer J.J."/>
        </authorList>
    </citation>
    <scope>NUCLEOTIDE SEQUENCE [LARGE SCALE GENOMIC DNA]</scope>
    <source>
        <strain evidence="11">M3/6</strain>
    </source>
</reference>
<organism evidence="11 12">
    <name type="scientific">Proteiniphilum saccharofermentans</name>
    <dbReference type="NCBI Taxonomy" id="1642647"/>
    <lineage>
        <taxon>Bacteria</taxon>
        <taxon>Pseudomonadati</taxon>
        <taxon>Bacteroidota</taxon>
        <taxon>Bacteroidia</taxon>
        <taxon>Bacteroidales</taxon>
        <taxon>Dysgonomonadaceae</taxon>
        <taxon>Proteiniphilum</taxon>
    </lineage>
</organism>
<dbReference type="SUPFAM" id="SSF56219">
    <property type="entry name" value="DNase I-like"/>
    <property type="match status" value="1"/>
</dbReference>
<keyword evidence="6" id="KW-0378">Hydrolase</keyword>
<evidence type="ECO:0000256" key="5">
    <source>
        <dbReference type="ARBA" id="ARBA00022763"/>
    </source>
</evidence>
<dbReference type="InterPro" id="IPR051547">
    <property type="entry name" value="TDP2-like"/>
</dbReference>
<keyword evidence="9" id="KW-0472">Membrane</keyword>
<gene>
    <name evidence="11" type="ORF">PSM36_0303</name>
</gene>
<dbReference type="InterPro" id="IPR005135">
    <property type="entry name" value="Endo/exonuclease/phosphatase"/>
</dbReference>
<proteinExistence type="predicted"/>
<dbReference type="GO" id="GO:0006281">
    <property type="term" value="P:DNA repair"/>
    <property type="evidence" value="ECO:0007669"/>
    <property type="project" value="UniProtKB-KW"/>
</dbReference>
<evidence type="ECO:0000256" key="4">
    <source>
        <dbReference type="ARBA" id="ARBA00022723"/>
    </source>
</evidence>
<keyword evidence="4" id="KW-0479">Metal-binding</keyword>
<feature type="transmembrane region" description="Helical" evidence="9">
    <location>
        <begin position="77"/>
        <end position="99"/>
    </location>
</feature>
<dbReference type="PANTHER" id="PTHR15822:SF4">
    <property type="entry name" value="TYROSYL-DNA PHOSPHODIESTERASE 2"/>
    <property type="match status" value="1"/>
</dbReference>
<dbReference type="GO" id="GO:0046872">
    <property type="term" value="F:metal ion binding"/>
    <property type="evidence" value="ECO:0007669"/>
    <property type="project" value="UniProtKB-KW"/>
</dbReference>
<keyword evidence="8" id="KW-0234">DNA repair</keyword>
<dbReference type="GO" id="GO:0004527">
    <property type="term" value="F:exonuclease activity"/>
    <property type="evidence" value="ECO:0007669"/>
    <property type="project" value="UniProtKB-KW"/>
</dbReference>